<feature type="active site" description="Charge relay system" evidence="7">
    <location>
        <position position="269"/>
    </location>
</feature>
<dbReference type="RefSeq" id="WP_011135516.1">
    <property type="nucleotide sequence ID" value="NC_005085.1"/>
</dbReference>
<dbReference type="PROSITE" id="PS51695">
    <property type="entry name" value="SEDOLISIN"/>
    <property type="match status" value="1"/>
</dbReference>
<evidence type="ECO:0000256" key="6">
    <source>
        <dbReference type="ARBA" id="ARBA00023145"/>
    </source>
</evidence>
<feature type="binding site" evidence="7">
    <location>
        <position position="512"/>
    </location>
    <ligand>
        <name>Ca(2+)</name>
        <dbReference type="ChEBI" id="CHEBI:29108"/>
    </ligand>
</feature>
<dbReference type="KEGG" id="cvi:CV_1965"/>
<dbReference type="PANTHER" id="PTHR14218">
    <property type="entry name" value="PROTEASE S8 TRIPEPTIDYL PEPTIDASE I CLN2"/>
    <property type="match status" value="1"/>
</dbReference>
<dbReference type="CDD" id="cd11377">
    <property type="entry name" value="Pro-peptidase_S53"/>
    <property type="match status" value="1"/>
</dbReference>
<feature type="binding site" evidence="7">
    <location>
        <position position="499"/>
    </location>
    <ligand>
        <name>Ca(2+)</name>
        <dbReference type="ChEBI" id="CHEBI:29108"/>
    </ligand>
</feature>
<dbReference type="Pfam" id="PF09286">
    <property type="entry name" value="Pro-kuma_activ"/>
    <property type="match status" value="1"/>
</dbReference>
<feature type="binding site" evidence="7">
    <location>
        <position position="514"/>
    </location>
    <ligand>
        <name>Ca(2+)</name>
        <dbReference type="ChEBI" id="CHEBI:29108"/>
    </ligand>
</feature>
<evidence type="ECO:0000259" key="9">
    <source>
        <dbReference type="PROSITE" id="PS51695"/>
    </source>
</evidence>
<dbReference type="SMART" id="SM00944">
    <property type="entry name" value="Pro-kuma_activ"/>
    <property type="match status" value="1"/>
</dbReference>
<name>Q7NWL8_CHRVO</name>
<feature type="chain" id="PRO_5004290661" evidence="8">
    <location>
        <begin position="22"/>
        <end position="559"/>
    </location>
</feature>
<dbReference type="CDD" id="cd04056">
    <property type="entry name" value="Peptidases_S53"/>
    <property type="match status" value="1"/>
</dbReference>
<dbReference type="OrthoDB" id="9802683at2"/>
<gene>
    <name evidence="10" type="ordered locus">CV_1965</name>
</gene>
<keyword evidence="1 7" id="KW-0645">Protease</keyword>
<evidence type="ECO:0000256" key="4">
    <source>
        <dbReference type="ARBA" id="ARBA00022825"/>
    </source>
</evidence>
<evidence type="ECO:0000256" key="3">
    <source>
        <dbReference type="ARBA" id="ARBA00022801"/>
    </source>
</evidence>
<keyword evidence="2 7" id="KW-0479">Metal-binding</keyword>
<proteinExistence type="predicted"/>
<evidence type="ECO:0000256" key="5">
    <source>
        <dbReference type="ARBA" id="ARBA00022837"/>
    </source>
</evidence>
<dbReference type="EC" id="3.4.21.101" evidence="10"/>
<dbReference type="InterPro" id="IPR015366">
    <property type="entry name" value="S53_propep"/>
</dbReference>
<feature type="domain" description="Peptidase S53" evidence="9">
    <location>
        <begin position="196"/>
        <end position="534"/>
    </location>
</feature>
<sequence>MQTHKTTLLMLGCLFNIPVQAAGWISTGTQAHPTQQLAPNARDAGEIAGGEVVRIAVSLAMRNQASLNALTDNILAGQGQPISDAQFMSQYAPTAAQAQQVVSHLRQSGFRNIAVSPNNLLVTAEGSAATVYGAFQTRLHRYDVGGRQAVANIQNAQVPASLAGIVLAVHGLQSVHQFHAAFHAQSVSKAASGIVAHKPTDFASIYNAASLPAAKNGVAGIIAEGNLSQTVADLNSYAKSAGFAAPSVAIVNAGTPSADTSGIMEWNLDSQTMLAASGGALKQLQFYVAPSMNNADIAAAINAAVAANSAKVINVSLGECELGAKASGMTASVDQMLQAAVAHGQTFSVSSGDSGSYECGGSSAYQSYPAVSPYVIAVGGTTLTTGGTTAYGSEKTWSGSGGGPSATEAAPSWQTASGVLTTAKTKRGVPDIAFDADPGSGELVLVSGSTYQVGGTSLAAPLFSGFWIRIQSANGNKLTSPANAIYKYFKANPSLYRDVASGSNGAFKATAGWDYTTGWGSLNIRQSQRLHRQDRRFLTEAARKRPACTRGVCFGRAAA</sequence>
<feature type="active site" description="Charge relay system" evidence="7">
    <location>
        <position position="457"/>
    </location>
</feature>
<evidence type="ECO:0000256" key="8">
    <source>
        <dbReference type="SAM" id="SignalP"/>
    </source>
</evidence>
<dbReference type="InterPro" id="IPR050819">
    <property type="entry name" value="Tripeptidyl-peptidase_I"/>
</dbReference>
<evidence type="ECO:0000256" key="2">
    <source>
        <dbReference type="ARBA" id="ARBA00022723"/>
    </source>
</evidence>
<feature type="signal peptide" evidence="8">
    <location>
        <begin position="1"/>
        <end position="21"/>
    </location>
</feature>
<keyword evidence="11" id="KW-1185">Reference proteome</keyword>
<keyword evidence="4 7" id="KW-0720">Serine protease</keyword>
<protein>
    <submittedName>
        <fullName evidence="10">Probable protease</fullName>
        <ecNumber evidence="10">3.4.21.100</ecNumber>
        <ecNumber evidence="10">3.4.21.101</ecNumber>
    </submittedName>
</protein>
<reference evidence="10 11" key="1">
    <citation type="journal article" date="2003" name="Proc. Natl. Acad. Sci. U.S.A.">
        <title>The complete genome sequence of Chromobacterium violaceum reveals remarkable and exploitable bacterial adaptability.</title>
        <authorList>
            <person name="Vasconcelos A.T.R."/>
            <person name="de Almeida D.F."/>
            <person name="Almeida F.C."/>
            <person name="de Almeida L.G.P."/>
            <person name="de Almeida R."/>
            <person name="Goncalves J.A.A."/>
            <person name="Andrade E.M."/>
            <person name="Antonio R.V."/>
            <person name="Araripe J."/>
            <person name="de Araujo M.F.F."/>
            <person name="Filho S.A."/>
            <person name="Azevedo V."/>
            <person name="Batista A.J."/>
            <person name="Bataus L.A.M."/>
            <person name="Batista J.S."/>
            <person name="Belo A."/>
            <person name="vander Berg C."/>
            <person name="Blamey J."/>
            <person name="Bogo M."/>
            <person name="Bonato S."/>
            <person name="Bordignon J."/>
            <person name="Brito C.A."/>
            <person name="Brocchi M."/>
            <person name="Burity H.A."/>
            <person name="Camargo A.A."/>
            <person name="Cardoso D.D.P."/>
            <person name="Carneiro N.P."/>
            <person name="Carraro D.M."/>
            <person name="Carvalho C.M.B."/>
            <person name="Cascardo J.C.M."/>
            <person name="Cavada B.S."/>
            <person name="Chueire L.M.O."/>
            <person name="Pasa T.B.C."/>
            <person name="Duran N."/>
            <person name="Fagundes N."/>
            <person name="Falcao C.L."/>
            <person name="Fantinatti F."/>
            <person name="Farias I.P."/>
            <person name="Felipe M.S.S."/>
            <person name="Ferrari L.P."/>
            <person name="Ferro J.A."/>
            <person name="Ferro M.I.T."/>
            <person name="Franco G.R."/>
            <person name="Freitas N.S.A."/>
            <person name="Furlan L.R."/>
            <person name="Gazzinelli R.T."/>
            <person name="Gomes E.A."/>
            <person name="Goncalves P.R."/>
            <person name="Grangeiro T.B."/>
            <person name="Grattapaglia D."/>
            <person name="Grisard E.C."/>
            <person name="Guimaraes C.T."/>
            <person name="Hanna E.S."/>
            <person name="Hungria M."/>
            <person name="Jardim S.N."/>
            <person name="Laurino J."/>
            <person name="Leoi L.C.T."/>
            <person name="Fassarella L."/>
            <person name="Lima A."/>
            <person name="Loureiro M.F."/>
            <person name="Lyra M.C.P."/>
            <person name="Macedo M."/>
            <person name="Madeira H.M.F."/>
            <person name="Manfio G.P."/>
            <person name="Maranhao A.Q."/>
            <person name="Martins W.S."/>
            <person name="di Mauro S.M.Z."/>
            <person name="de Medeiros S.R.B."/>
            <person name="Meissner R.D.V."/>
            <person name="Menck C.F.M."/>
            <person name="Moreira M.A.M."/>
            <person name="Nascimento F.F."/>
            <person name="Nicolas M.F."/>
            <person name="Oliveira J.G."/>
            <person name="Oliveira S.C."/>
            <person name="Paixao R.F.C."/>
            <person name="Parente J.A."/>
            <person name="Pedrosa F.O."/>
            <person name="Pena S.J.D."/>
            <person name="Perreira J.O."/>
            <person name="Perreira M."/>
            <person name="Pinto L.S.R.C."/>
            <person name="Pinto L.S."/>
            <person name="Porto J.I.R."/>
            <person name="Potrich D.P."/>
            <person name="Neto C.E.R."/>
            <person name="Reis A.M.M."/>
            <person name="Rigo L.U."/>
            <person name="Rondinelli E."/>
            <person name="dos Santos E.B.P."/>
            <person name="Santos F.R."/>
            <person name="Schneider M.P.C."/>
            <person name="Seuanez H.N."/>
            <person name="Silva A.M.R."/>
            <person name="da Silva A.L.C."/>
            <person name="Silva D.W."/>
            <person name="Silva R."/>
            <person name="Simoes I.C."/>
            <person name="Simon D."/>
            <person name="Soares C.M.A."/>
            <person name="Soares R.B.A."/>
            <person name="Souza E.M."/>
            <person name="Souza K.R.L."/>
            <person name="Souza R.C."/>
            <person name="Steffens M.B.R."/>
            <person name="Steindel M."/>
            <person name="Teixeira S.R."/>
            <person name="Urmenyi T."/>
            <person name="Vettore A."/>
            <person name="Wassem R."/>
            <person name="Zaha A."/>
            <person name="Simpson A.J.G."/>
        </authorList>
    </citation>
    <scope>NUCLEOTIDE SEQUENCE [LARGE SCALE GENOMIC DNA]</scope>
    <source>
        <strain evidence="11">ATCC 12472 / DSM 30191 / JCM 1249 / NBRC 12614 / NCIMB 9131 / NCTC 9757</strain>
    </source>
</reference>
<dbReference type="eggNOG" id="COG4934">
    <property type="taxonomic scope" value="Bacteria"/>
</dbReference>
<evidence type="ECO:0000313" key="10">
    <source>
        <dbReference type="EMBL" id="AAQ59637.1"/>
    </source>
</evidence>
<dbReference type="GO" id="GO:0004252">
    <property type="term" value="F:serine-type endopeptidase activity"/>
    <property type="evidence" value="ECO:0007669"/>
    <property type="project" value="UniProtKB-UniRule"/>
</dbReference>
<dbReference type="HOGENOM" id="CLU_012501_0_0_4"/>
<feature type="active site" description="Charge relay system" evidence="7">
    <location>
        <position position="265"/>
    </location>
</feature>
<organism evidence="10 11">
    <name type="scientific">Chromobacterium violaceum (strain ATCC 12472 / DSM 30191 / JCM 1249 / CCUG 213 / NBRC 12614 / NCIMB 9131 / NCTC 9757 / MK)</name>
    <dbReference type="NCBI Taxonomy" id="243365"/>
    <lineage>
        <taxon>Bacteria</taxon>
        <taxon>Pseudomonadati</taxon>
        <taxon>Pseudomonadota</taxon>
        <taxon>Betaproteobacteria</taxon>
        <taxon>Neisseriales</taxon>
        <taxon>Chromobacteriaceae</taxon>
        <taxon>Chromobacterium</taxon>
    </lineage>
</organism>
<dbReference type="SUPFAM" id="SSF54897">
    <property type="entry name" value="Protease propeptides/inhibitors"/>
    <property type="match status" value="1"/>
</dbReference>
<dbReference type="PANTHER" id="PTHR14218:SF15">
    <property type="entry name" value="TRIPEPTIDYL-PEPTIDASE 1"/>
    <property type="match status" value="1"/>
</dbReference>
<keyword evidence="3 7" id="KW-0378">Hydrolase</keyword>
<feature type="binding site" evidence="7">
    <location>
        <position position="498"/>
    </location>
    <ligand>
        <name>Ca(2+)</name>
        <dbReference type="ChEBI" id="CHEBI:29108"/>
    </ligand>
</feature>
<dbReference type="Proteomes" id="UP000001424">
    <property type="component" value="Chromosome"/>
</dbReference>
<dbReference type="AlphaFoldDB" id="Q7NWL8"/>
<evidence type="ECO:0000256" key="1">
    <source>
        <dbReference type="ARBA" id="ARBA00022670"/>
    </source>
</evidence>
<dbReference type="InterPro" id="IPR030400">
    <property type="entry name" value="Sedolisin_dom"/>
</dbReference>
<accession>Q7NWL8</accession>
<dbReference type="InterPro" id="IPR023828">
    <property type="entry name" value="Peptidase_S8_Ser-AS"/>
</dbReference>
<keyword evidence="8" id="KW-0732">Signal</keyword>
<evidence type="ECO:0000256" key="7">
    <source>
        <dbReference type="PROSITE-ProRule" id="PRU01032"/>
    </source>
</evidence>
<evidence type="ECO:0000313" key="11">
    <source>
        <dbReference type="Proteomes" id="UP000001424"/>
    </source>
</evidence>
<dbReference type="GO" id="GO:0046872">
    <property type="term" value="F:metal ion binding"/>
    <property type="evidence" value="ECO:0007669"/>
    <property type="project" value="UniProtKB-UniRule"/>
</dbReference>
<comment type="cofactor">
    <cofactor evidence="7">
        <name>Ca(2+)</name>
        <dbReference type="ChEBI" id="CHEBI:29108"/>
    </cofactor>
    <text evidence="7">Binds 1 Ca(2+) ion per subunit.</text>
</comment>
<keyword evidence="6" id="KW-0865">Zymogen</keyword>
<dbReference type="EMBL" id="AE016825">
    <property type="protein sequence ID" value="AAQ59637.1"/>
    <property type="molecule type" value="Genomic_DNA"/>
</dbReference>
<dbReference type="STRING" id="243365.CV_1965"/>
<dbReference type="GO" id="GO:0006508">
    <property type="term" value="P:proteolysis"/>
    <property type="evidence" value="ECO:0007669"/>
    <property type="project" value="UniProtKB-KW"/>
</dbReference>
<dbReference type="InterPro" id="IPR036852">
    <property type="entry name" value="Peptidase_S8/S53_dom_sf"/>
</dbReference>
<dbReference type="SUPFAM" id="SSF52743">
    <property type="entry name" value="Subtilisin-like"/>
    <property type="match status" value="1"/>
</dbReference>
<dbReference type="GO" id="GO:0008240">
    <property type="term" value="F:tripeptidyl-peptidase activity"/>
    <property type="evidence" value="ECO:0007669"/>
    <property type="project" value="TreeGrafter"/>
</dbReference>
<keyword evidence="5 7" id="KW-0106">Calcium</keyword>
<dbReference type="Gene3D" id="3.40.50.200">
    <property type="entry name" value="Peptidase S8/S53 domain"/>
    <property type="match status" value="1"/>
</dbReference>
<dbReference type="EC" id="3.4.21.100" evidence="10"/>
<dbReference type="PROSITE" id="PS00138">
    <property type="entry name" value="SUBTILASE_SER"/>
    <property type="match status" value="1"/>
</dbReference>